<keyword evidence="7" id="KW-0472">Membrane</keyword>
<evidence type="ECO:0000256" key="1">
    <source>
        <dbReference type="ARBA" id="ARBA00004613"/>
    </source>
</evidence>
<dbReference type="EMBL" id="KZ678378">
    <property type="protein sequence ID" value="PSS02269.1"/>
    <property type="molecule type" value="Genomic_DNA"/>
</dbReference>
<dbReference type="Proteomes" id="UP000241462">
    <property type="component" value="Unassembled WGS sequence"/>
</dbReference>
<reference evidence="8 9" key="1">
    <citation type="journal article" date="2018" name="Mycol. Prog.">
        <title>Coniella lustricola, a new species from submerged detritus.</title>
        <authorList>
            <person name="Raudabaugh D.B."/>
            <person name="Iturriaga T."/>
            <person name="Carver A."/>
            <person name="Mondo S."/>
            <person name="Pangilinan J."/>
            <person name="Lipzen A."/>
            <person name="He G."/>
            <person name="Amirebrahimi M."/>
            <person name="Grigoriev I.V."/>
            <person name="Miller A.N."/>
        </authorList>
    </citation>
    <scope>NUCLEOTIDE SEQUENCE [LARGE SCALE GENOMIC DNA]</scope>
    <source>
        <strain evidence="8 9">B22-T-1</strain>
    </source>
</reference>
<dbReference type="STRING" id="2025994.A0A2T3AKZ7"/>
<feature type="region of interest" description="Disordered" evidence="6">
    <location>
        <begin position="1"/>
        <end position="22"/>
    </location>
</feature>
<evidence type="ECO:0000313" key="9">
    <source>
        <dbReference type="Proteomes" id="UP000241462"/>
    </source>
</evidence>
<sequence length="288" mass="32014">MDEKLAKYEQPGTPDDATMGPYKRPARRLRPLLILTLVLVCIYHYARPVASFSLLPHVELPASIRMPEGSQQKAMTTAADKPLVPLEAHIMSKCPDARDCLRMMVLPTMQRVVDKVNFTLSYIGTPTENDGVQCKHGAEECLGNIMLLCAASLYPDPKTYLGFAMCMIKDYEDIPQRNLIADCALEHAMDFEKLSDCSSQDDGAFGVDMLRNSVRRSAEVTLKTLPFVQSHIALSDPEIQQAGVTKSCTVRVNEEIYCVRDDGEWSSCPHGPGVNDLVLEIEKLYLSS</sequence>
<protein>
    <recommendedName>
        <fullName evidence="10">Gamma interferon inducible lysosomal thiol reductase</fullName>
    </recommendedName>
</protein>
<evidence type="ECO:0000256" key="2">
    <source>
        <dbReference type="ARBA" id="ARBA00005679"/>
    </source>
</evidence>
<dbReference type="AlphaFoldDB" id="A0A2T3AKZ7"/>
<dbReference type="PANTHER" id="PTHR13234">
    <property type="entry name" value="GAMMA-INTERFERON INDUCIBLE LYSOSOMAL THIOL REDUCTASE GILT"/>
    <property type="match status" value="1"/>
</dbReference>
<comment type="similarity">
    <text evidence="2">Belongs to the GILT family.</text>
</comment>
<comment type="subcellular location">
    <subcellularLocation>
        <location evidence="1">Secreted</location>
    </subcellularLocation>
</comment>
<proteinExistence type="inferred from homology"/>
<keyword evidence="5" id="KW-0325">Glycoprotein</keyword>
<accession>A0A2T3AKZ7</accession>
<evidence type="ECO:0008006" key="10">
    <source>
        <dbReference type="Google" id="ProtNLM"/>
    </source>
</evidence>
<keyword evidence="9" id="KW-1185">Reference proteome</keyword>
<dbReference type="OrthoDB" id="958254at2759"/>
<dbReference type="GO" id="GO:0016671">
    <property type="term" value="F:oxidoreductase activity, acting on a sulfur group of donors, disulfide as acceptor"/>
    <property type="evidence" value="ECO:0007669"/>
    <property type="project" value="InterPro"/>
</dbReference>
<keyword evidence="7" id="KW-1133">Transmembrane helix</keyword>
<evidence type="ECO:0000256" key="7">
    <source>
        <dbReference type="SAM" id="Phobius"/>
    </source>
</evidence>
<keyword evidence="7" id="KW-0812">Transmembrane</keyword>
<name>A0A2T3AKZ7_9PEZI</name>
<dbReference type="InParanoid" id="A0A2T3AKZ7"/>
<dbReference type="Pfam" id="PF03227">
    <property type="entry name" value="GILT"/>
    <property type="match status" value="1"/>
</dbReference>
<gene>
    <name evidence="8" type="ORF">BD289DRAFT_255970</name>
</gene>
<evidence type="ECO:0000256" key="5">
    <source>
        <dbReference type="ARBA" id="ARBA00023180"/>
    </source>
</evidence>
<feature type="transmembrane region" description="Helical" evidence="7">
    <location>
        <begin position="29"/>
        <end position="46"/>
    </location>
</feature>
<keyword evidence="3" id="KW-0964">Secreted</keyword>
<evidence type="ECO:0000256" key="3">
    <source>
        <dbReference type="ARBA" id="ARBA00022525"/>
    </source>
</evidence>
<organism evidence="8 9">
    <name type="scientific">Coniella lustricola</name>
    <dbReference type="NCBI Taxonomy" id="2025994"/>
    <lineage>
        <taxon>Eukaryota</taxon>
        <taxon>Fungi</taxon>
        <taxon>Dikarya</taxon>
        <taxon>Ascomycota</taxon>
        <taxon>Pezizomycotina</taxon>
        <taxon>Sordariomycetes</taxon>
        <taxon>Sordariomycetidae</taxon>
        <taxon>Diaporthales</taxon>
        <taxon>Schizoparmaceae</taxon>
        <taxon>Coniella</taxon>
    </lineage>
</organism>
<evidence type="ECO:0000256" key="4">
    <source>
        <dbReference type="ARBA" id="ARBA00022729"/>
    </source>
</evidence>
<evidence type="ECO:0000313" key="8">
    <source>
        <dbReference type="EMBL" id="PSS02269.1"/>
    </source>
</evidence>
<keyword evidence="4" id="KW-0732">Signal</keyword>
<dbReference type="InterPro" id="IPR004911">
    <property type="entry name" value="Interferon-induced_GILT"/>
</dbReference>
<evidence type="ECO:0000256" key="6">
    <source>
        <dbReference type="SAM" id="MobiDB-lite"/>
    </source>
</evidence>
<dbReference type="GO" id="GO:0005576">
    <property type="term" value="C:extracellular region"/>
    <property type="evidence" value="ECO:0007669"/>
    <property type="project" value="UniProtKB-SubCell"/>
</dbReference>
<dbReference type="PANTHER" id="PTHR13234:SF8">
    <property type="entry name" value="GAMMA-INTERFERON-INDUCIBLE LYSOSOMAL THIOL REDUCTASE"/>
    <property type="match status" value="1"/>
</dbReference>